<organism evidence="1 2">
    <name type="scientific">Paraglomus brasilianum</name>
    <dbReference type="NCBI Taxonomy" id="144538"/>
    <lineage>
        <taxon>Eukaryota</taxon>
        <taxon>Fungi</taxon>
        <taxon>Fungi incertae sedis</taxon>
        <taxon>Mucoromycota</taxon>
        <taxon>Glomeromycotina</taxon>
        <taxon>Glomeromycetes</taxon>
        <taxon>Paraglomerales</taxon>
        <taxon>Paraglomeraceae</taxon>
        <taxon>Paraglomus</taxon>
    </lineage>
</organism>
<dbReference type="InterPro" id="IPR036322">
    <property type="entry name" value="WD40_repeat_dom_sf"/>
</dbReference>
<gene>
    <name evidence="1" type="ORF">PBRASI_LOCUS7710</name>
</gene>
<proteinExistence type="predicted"/>
<dbReference type="OrthoDB" id="10251741at2759"/>
<dbReference type="SUPFAM" id="SSF50978">
    <property type="entry name" value="WD40 repeat-like"/>
    <property type="match status" value="1"/>
</dbReference>
<sequence length="443" mass="50022">MINIRELSQEGHPHEDEVTIAEVNGCLVHLGEVQDERLTVYTLAEGVLYPALKLPFDFAFHELHSSGPQLTPRRSLRRDPVTEIVEQHIVQTVVGPAVWLRTAISDTVQNLKEAAFGALPTALVTLISATNVNDFLTRLQMENSRYPSRLLTWHSYKSVIAFVHRLGAVFLYDLRSENWFPEVLENDLQKDITCIEWKPLGGNILAVGCRQSDEDGIAAPLSAWMHYLNYPGHDNIVTLAWHPKGRYPLGIASLSGYCILWETNEWIRVIFRSPAEGYVKTACWLNNSRALFMACSNDTKVYTLVIDPSLHREWRPVDDVEIREDYMTIGPEDLGDEIRHMVIDPSSKRLVVNCEDKRCLVVYQVKAPTEVPSGSSLLTRLGYIRGPYGSQPELSLEDVPEEKQSPTSVTMAFAKQFVRGALLCLVWADGKVSFIPFMFGPKK</sequence>
<name>A0A9N9GFD4_9GLOM</name>
<keyword evidence="2" id="KW-1185">Reference proteome</keyword>
<dbReference type="Gene3D" id="2.130.10.10">
    <property type="entry name" value="YVTN repeat-like/Quinoprotein amine dehydrogenase"/>
    <property type="match status" value="1"/>
</dbReference>
<dbReference type="AlphaFoldDB" id="A0A9N9GFD4"/>
<dbReference type="GO" id="GO:0005643">
    <property type="term" value="C:nuclear pore"/>
    <property type="evidence" value="ECO:0007669"/>
    <property type="project" value="TreeGrafter"/>
</dbReference>
<dbReference type="Proteomes" id="UP000789739">
    <property type="component" value="Unassembled WGS sequence"/>
</dbReference>
<dbReference type="GO" id="GO:0006913">
    <property type="term" value="P:nucleocytoplasmic transport"/>
    <property type="evidence" value="ECO:0007669"/>
    <property type="project" value="TreeGrafter"/>
</dbReference>
<dbReference type="InterPro" id="IPR015943">
    <property type="entry name" value="WD40/YVTN_repeat-like_dom_sf"/>
</dbReference>
<accession>A0A9N9GFD4</accession>
<reference evidence="1" key="1">
    <citation type="submission" date="2021-06" db="EMBL/GenBank/DDBJ databases">
        <authorList>
            <person name="Kallberg Y."/>
            <person name="Tangrot J."/>
            <person name="Rosling A."/>
        </authorList>
    </citation>
    <scope>NUCLEOTIDE SEQUENCE</scope>
    <source>
        <strain evidence="1">BR232B</strain>
    </source>
</reference>
<dbReference type="PANTHER" id="PTHR14494">
    <property type="entry name" value="ALADIN/ADRACALIN/AAAS"/>
    <property type="match status" value="1"/>
</dbReference>
<dbReference type="InterPro" id="IPR045139">
    <property type="entry name" value="Aladin"/>
</dbReference>
<evidence type="ECO:0000313" key="2">
    <source>
        <dbReference type="Proteomes" id="UP000789739"/>
    </source>
</evidence>
<protein>
    <submittedName>
        <fullName evidence="1">6943_t:CDS:1</fullName>
    </submittedName>
</protein>
<evidence type="ECO:0000313" key="1">
    <source>
        <dbReference type="EMBL" id="CAG8602290.1"/>
    </source>
</evidence>
<comment type="caution">
    <text evidence="1">The sequence shown here is derived from an EMBL/GenBank/DDBJ whole genome shotgun (WGS) entry which is preliminary data.</text>
</comment>
<dbReference type="EMBL" id="CAJVPI010001236">
    <property type="protein sequence ID" value="CAG8602290.1"/>
    <property type="molecule type" value="Genomic_DNA"/>
</dbReference>
<dbReference type="PANTHER" id="PTHR14494:SF0">
    <property type="entry name" value="ALADIN"/>
    <property type="match status" value="1"/>
</dbReference>